<sequence length="152" mass="18580">MYTNSNPYMTQYNKESDSVEERYNKQGMPAMMPGRMDRMDRMDCYTMYPDVYYKVQPHIMVICDEMDSYDCMMPSHEMMEEMIQRLREDVLRVHPELEDYCVCTRMSHSAENHPEAQQFFGGGFFGDFLSILFLQELFHRRGRGRRFRRWWW</sequence>
<comment type="caution">
    <text evidence="1">The sequence shown here is derived from an EMBL/GenBank/DDBJ whole genome shotgun (WGS) entry which is preliminary data.</text>
</comment>
<dbReference type="Proteomes" id="UP000675664">
    <property type="component" value="Unassembled WGS sequence"/>
</dbReference>
<accession>A0A8J8B1X1</accession>
<dbReference type="EMBL" id="JAGSND010000010">
    <property type="protein sequence ID" value="MBR0599153.1"/>
    <property type="molecule type" value="Genomic_DNA"/>
</dbReference>
<reference evidence="1" key="1">
    <citation type="submission" date="2021-04" db="EMBL/GenBank/DDBJ databases">
        <title>Sinoanaerobacter chloroacetimidivorans sp. nov., an obligate anaerobic bacterium isolated from anaerobic sludge.</title>
        <authorList>
            <person name="Bao Y."/>
        </authorList>
    </citation>
    <scope>NUCLEOTIDE SEQUENCE</scope>
    <source>
        <strain evidence="1">BAD-6</strain>
    </source>
</reference>
<dbReference type="AlphaFoldDB" id="A0A8J8B1X1"/>
<name>A0A8J8B1X1_9FIRM</name>
<protein>
    <submittedName>
        <fullName evidence="1">Uncharacterized protein</fullName>
    </submittedName>
</protein>
<proteinExistence type="predicted"/>
<reference evidence="1" key="2">
    <citation type="submission" date="2021-04" db="EMBL/GenBank/DDBJ databases">
        <authorList>
            <person name="Liu J."/>
        </authorList>
    </citation>
    <scope>NUCLEOTIDE SEQUENCE</scope>
    <source>
        <strain evidence="1">BAD-6</strain>
    </source>
</reference>
<gene>
    <name evidence="1" type="ORF">KCX82_14785</name>
</gene>
<keyword evidence="2" id="KW-1185">Reference proteome</keyword>
<organism evidence="1 2">
    <name type="scientific">Sinanaerobacter chloroacetimidivorans</name>
    <dbReference type="NCBI Taxonomy" id="2818044"/>
    <lineage>
        <taxon>Bacteria</taxon>
        <taxon>Bacillati</taxon>
        <taxon>Bacillota</taxon>
        <taxon>Clostridia</taxon>
        <taxon>Peptostreptococcales</taxon>
        <taxon>Anaerovoracaceae</taxon>
        <taxon>Sinanaerobacter</taxon>
    </lineage>
</organism>
<evidence type="ECO:0000313" key="2">
    <source>
        <dbReference type="Proteomes" id="UP000675664"/>
    </source>
</evidence>
<evidence type="ECO:0000313" key="1">
    <source>
        <dbReference type="EMBL" id="MBR0599153.1"/>
    </source>
</evidence>